<dbReference type="GO" id="GO:0042602">
    <property type="term" value="F:riboflavin reductase (NADPH) activity"/>
    <property type="evidence" value="ECO:0007669"/>
    <property type="project" value="TreeGrafter"/>
</dbReference>
<feature type="domain" description="Flavin reductase like" evidence="3">
    <location>
        <begin position="24"/>
        <end position="166"/>
    </location>
</feature>
<name>A0A4V1KJB3_9HYPH</name>
<dbReference type="InterPro" id="IPR012349">
    <property type="entry name" value="Split_barrel_FMN-bd"/>
</dbReference>
<dbReference type="InterPro" id="IPR050268">
    <property type="entry name" value="NADH-dep_flavin_reductase"/>
</dbReference>
<dbReference type="PANTHER" id="PTHR30466">
    <property type="entry name" value="FLAVIN REDUCTASE"/>
    <property type="match status" value="1"/>
</dbReference>
<gene>
    <name evidence="4" type="ORF">EK403_10425</name>
</gene>
<organism evidence="4 5">
    <name type="scientific">Hansschlegelia zhihuaiae</name>
    <dbReference type="NCBI Taxonomy" id="405005"/>
    <lineage>
        <taxon>Bacteria</taxon>
        <taxon>Pseudomonadati</taxon>
        <taxon>Pseudomonadota</taxon>
        <taxon>Alphaproteobacteria</taxon>
        <taxon>Hyphomicrobiales</taxon>
        <taxon>Methylopilaceae</taxon>
        <taxon>Hansschlegelia</taxon>
    </lineage>
</organism>
<sequence>MSAAMATRPLPAPGVDAADFKAAMRRLASGVAVVTSRHGGVVNGMTATAVCSVSAEPPLVLVVVNRESASHGVITRGERFALNFLAEDQAPLASYFAGGSGKTFDGVAARPGVTGCALIAGGAAQLECVVETAYDQATHTIFVGKVVNAAAGEGRPLVYSEGSFCTVREL</sequence>
<comment type="similarity">
    <text evidence="1">Belongs to the non-flavoprotein flavin reductase family.</text>
</comment>
<dbReference type="PANTHER" id="PTHR30466:SF11">
    <property type="entry name" value="FLAVIN-DEPENDENT MONOOXYGENASE, REDUCTASE SUBUNIT HSAB"/>
    <property type="match status" value="1"/>
</dbReference>
<evidence type="ECO:0000313" key="4">
    <source>
        <dbReference type="EMBL" id="RXF73592.1"/>
    </source>
</evidence>
<dbReference type="OrthoDB" id="9792858at2"/>
<keyword evidence="2" id="KW-0560">Oxidoreductase</keyword>
<dbReference type="Gene3D" id="2.30.110.10">
    <property type="entry name" value="Electron Transport, Fmn-binding Protein, Chain A"/>
    <property type="match status" value="1"/>
</dbReference>
<dbReference type="AlphaFoldDB" id="A0A4V1KJB3"/>
<keyword evidence="5" id="KW-1185">Reference proteome</keyword>
<dbReference type="InterPro" id="IPR002563">
    <property type="entry name" value="Flavin_Rdtase-like_dom"/>
</dbReference>
<dbReference type="EMBL" id="RYFI01000008">
    <property type="protein sequence ID" value="RXF73592.1"/>
    <property type="molecule type" value="Genomic_DNA"/>
</dbReference>
<evidence type="ECO:0000256" key="1">
    <source>
        <dbReference type="ARBA" id="ARBA00008898"/>
    </source>
</evidence>
<evidence type="ECO:0000259" key="3">
    <source>
        <dbReference type="SMART" id="SM00903"/>
    </source>
</evidence>
<protein>
    <submittedName>
        <fullName evidence="4">Flavin reductase</fullName>
    </submittedName>
</protein>
<comment type="caution">
    <text evidence="4">The sequence shown here is derived from an EMBL/GenBank/DDBJ whole genome shotgun (WGS) entry which is preliminary data.</text>
</comment>
<dbReference type="Proteomes" id="UP000289708">
    <property type="component" value="Unassembled WGS sequence"/>
</dbReference>
<proteinExistence type="inferred from homology"/>
<dbReference type="GO" id="GO:0010181">
    <property type="term" value="F:FMN binding"/>
    <property type="evidence" value="ECO:0007669"/>
    <property type="project" value="InterPro"/>
</dbReference>
<reference evidence="4 5" key="1">
    <citation type="submission" date="2018-12" db="EMBL/GenBank/DDBJ databases">
        <title>bacterium Hansschlegelia zhihuaiae S113.</title>
        <authorList>
            <person name="He J."/>
        </authorList>
    </citation>
    <scope>NUCLEOTIDE SEQUENCE [LARGE SCALE GENOMIC DNA]</scope>
    <source>
        <strain evidence="4 5">S 113</strain>
    </source>
</reference>
<evidence type="ECO:0000256" key="2">
    <source>
        <dbReference type="ARBA" id="ARBA00023002"/>
    </source>
</evidence>
<dbReference type="SUPFAM" id="SSF50475">
    <property type="entry name" value="FMN-binding split barrel"/>
    <property type="match status" value="1"/>
</dbReference>
<evidence type="ECO:0000313" key="5">
    <source>
        <dbReference type="Proteomes" id="UP000289708"/>
    </source>
</evidence>
<dbReference type="RefSeq" id="WP_128777422.1">
    <property type="nucleotide sequence ID" value="NZ_RYFI01000008.1"/>
</dbReference>
<dbReference type="Pfam" id="PF01613">
    <property type="entry name" value="Flavin_Reduct"/>
    <property type="match status" value="1"/>
</dbReference>
<dbReference type="SMART" id="SM00903">
    <property type="entry name" value="Flavin_Reduct"/>
    <property type="match status" value="1"/>
</dbReference>
<accession>A0A4V1KJB3</accession>